<dbReference type="InterPro" id="IPR022128">
    <property type="entry name" value="FhaA_N"/>
</dbReference>
<dbReference type="PANTHER" id="PTHR23308">
    <property type="entry name" value="NUCLEAR INHIBITOR OF PROTEIN PHOSPHATASE-1"/>
    <property type="match status" value="1"/>
</dbReference>
<reference evidence="3" key="1">
    <citation type="submission" date="2022-06" db="EMBL/GenBank/DDBJ databases">
        <title>CFH 74404 Thermomicrobiaceae sp.</title>
        <authorList>
            <person name="Ming H."/>
            <person name="Li W.-J."/>
            <person name="Zhao Z."/>
        </authorList>
    </citation>
    <scope>NUCLEOTIDE SEQUENCE</scope>
    <source>
        <strain evidence="3">CFH 74404</strain>
    </source>
</reference>
<dbReference type="Gene3D" id="3.30.2320.60">
    <property type="entry name" value="FhaA, phosphopeptide-binding domain (DUF3662)"/>
    <property type="match status" value="1"/>
</dbReference>
<dbReference type="Pfam" id="PF00498">
    <property type="entry name" value="FHA"/>
    <property type="match status" value="1"/>
</dbReference>
<evidence type="ECO:0000313" key="4">
    <source>
        <dbReference type="Proteomes" id="UP001165306"/>
    </source>
</evidence>
<dbReference type="Pfam" id="PF12401">
    <property type="entry name" value="FhaA_N"/>
    <property type="match status" value="1"/>
</dbReference>
<proteinExistence type="predicted"/>
<dbReference type="SMART" id="SM00240">
    <property type="entry name" value="FHA"/>
    <property type="match status" value="1"/>
</dbReference>
<dbReference type="EMBL" id="JAMSLR010000002">
    <property type="protein sequence ID" value="MCM8748235.1"/>
    <property type="molecule type" value="Genomic_DNA"/>
</dbReference>
<dbReference type="SUPFAM" id="SSF49879">
    <property type="entry name" value="SMAD/FHA domain"/>
    <property type="match status" value="1"/>
</dbReference>
<sequence>MYFTRRDAFGTRSTPSGSGTVPRLPDHINGTGAAPDLSLTGQRFVRLATGAFPAVPVDNAGRALWQQFPARSTVEEARHDAAALSSRGASLSPWPFAAARVQSVYFADRWRHGTQAHAIMISSLQRFEDFVERLMEGSVGRIFRTPIQPSEIGRRLERAMESQKLSTVEGPIVPNDYLVRLNPEDMVQFADFLSPLCIQMEEWLLDLAEERDYGFIDHVRVQIVADPNVPRRAIQVEASIAQIPDYDPAAQQQWQRTEIYRAIEETGNVTPKFLRVVDGPLPEQLFLIRQKVTTIGRAPDNDVVLEVPEVSRHHARLEYHEGTFEIVDLGSTNGTLVNGVAVTRTPLSDGDELTFGTVRLQFLPYETSQIAASTTARP</sequence>
<evidence type="ECO:0000313" key="3">
    <source>
        <dbReference type="EMBL" id="MCM8748235.1"/>
    </source>
</evidence>
<gene>
    <name evidence="3" type="ORF">NET02_03680</name>
</gene>
<evidence type="ECO:0000259" key="2">
    <source>
        <dbReference type="PROSITE" id="PS50006"/>
    </source>
</evidence>
<dbReference type="InterPro" id="IPR050923">
    <property type="entry name" value="Cell_Proc_Reg/RNA_Proc"/>
</dbReference>
<organism evidence="3 4">
    <name type="scientific">Thermalbibacter longus</name>
    <dbReference type="NCBI Taxonomy" id="2951981"/>
    <lineage>
        <taxon>Bacteria</taxon>
        <taxon>Pseudomonadati</taxon>
        <taxon>Thermomicrobiota</taxon>
        <taxon>Thermomicrobia</taxon>
        <taxon>Thermomicrobiales</taxon>
        <taxon>Thermomicrobiaceae</taxon>
        <taxon>Thermalbibacter</taxon>
    </lineage>
</organism>
<dbReference type="Gene3D" id="2.60.200.20">
    <property type="match status" value="1"/>
</dbReference>
<dbReference type="PROSITE" id="PS50006">
    <property type="entry name" value="FHA_DOMAIN"/>
    <property type="match status" value="1"/>
</dbReference>
<comment type="caution">
    <text evidence="3">The sequence shown here is derived from an EMBL/GenBank/DDBJ whole genome shotgun (WGS) entry which is preliminary data.</text>
</comment>
<accession>A0AA41WDV9</accession>
<dbReference type="Proteomes" id="UP001165306">
    <property type="component" value="Unassembled WGS sequence"/>
</dbReference>
<dbReference type="RefSeq" id="WP_284056018.1">
    <property type="nucleotide sequence ID" value="NZ_JAMSLR010000002.1"/>
</dbReference>
<evidence type="ECO:0000256" key="1">
    <source>
        <dbReference type="SAM" id="MobiDB-lite"/>
    </source>
</evidence>
<dbReference type="InterPro" id="IPR042287">
    <property type="entry name" value="FhaA_N_sf"/>
</dbReference>
<dbReference type="InterPro" id="IPR000253">
    <property type="entry name" value="FHA_dom"/>
</dbReference>
<dbReference type="AlphaFoldDB" id="A0AA41WDV9"/>
<dbReference type="InterPro" id="IPR008984">
    <property type="entry name" value="SMAD_FHA_dom_sf"/>
</dbReference>
<feature type="region of interest" description="Disordered" evidence="1">
    <location>
        <begin position="1"/>
        <end position="29"/>
    </location>
</feature>
<name>A0AA41WDV9_9BACT</name>
<feature type="domain" description="FHA" evidence="2">
    <location>
        <begin position="293"/>
        <end position="342"/>
    </location>
</feature>
<keyword evidence="4" id="KW-1185">Reference proteome</keyword>
<dbReference type="CDD" id="cd00060">
    <property type="entry name" value="FHA"/>
    <property type="match status" value="1"/>
</dbReference>
<protein>
    <submittedName>
        <fullName evidence="3">DUF3662 and FHA domain-containing protein</fullName>
    </submittedName>
</protein>